<comment type="caution">
    <text evidence="6">The sequence shown here is derived from an EMBL/GenBank/DDBJ whole genome shotgun (WGS) entry which is preliminary data.</text>
</comment>
<dbReference type="GO" id="GO:0016887">
    <property type="term" value="F:ATP hydrolysis activity"/>
    <property type="evidence" value="ECO:0007669"/>
    <property type="project" value="InterPro"/>
</dbReference>
<dbReference type="PROSITE" id="PS50893">
    <property type="entry name" value="ABC_TRANSPORTER_2"/>
    <property type="match status" value="1"/>
</dbReference>
<dbReference type="InterPro" id="IPR003439">
    <property type="entry name" value="ABC_transporter-like_ATP-bd"/>
</dbReference>
<evidence type="ECO:0000313" key="7">
    <source>
        <dbReference type="Proteomes" id="UP000235616"/>
    </source>
</evidence>
<keyword evidence="7" id="KW-1185">Reference proteome</keyword>
<keyword evidence="2" id="KW-0472">Membrane</keyword>
<feature type="domain" description="ABC transporter" evidence="5">
    <location>
        <begin position="7"/>
        <end position="230"/>
    </location>
</feature>
<evidence type="ECO:0000259" key="5">
    <source>
        <dbReference type="PROSITE" id="PS50893"/>
    </source>
</evidence>
<dbReference type="RefSeq" id="WP_102647966.1">
    <property type="nucleotide sequence ID" value="NZ_PNYA01000025.1"/>
</dbReference>
<gene>
    <name evidence="6" type="ORF">C0Z18_24120</name>
</gene>
<keyword evidence="3" id="KW-0547">Nucleotide-binding</keyword>
<evidence type="ECO:0000256" key="3">
    <source>
        <dbReference type="ARBA" id="ARBA00022741"/>
    </source>
</evidence>
<dbReference type="InterPro" id="IPR027417">
    <property type="entry name" value="P-loop_NTPase"/>
</dbReference>
<evidence type="ECO:0000313" key="6">
    <source>
        <dbReference type="EMBL" id="PMS16379.1"/>
    </source>
</evidence>
<proteinExistence type="predicted"/>
<dbReference type="PANTHER" id="PTHR43119">
    <property type="entry name" value="ABC TRANSPORT PROTEIN ATP-BINDING COMPONENT-RELATED"/>
    <property type="match status" value="1"/>
</dbReference>
<evidence type="ECO:0000256" key="4">
    <source>
        <dbReference type="ARBA" id="ARBA00022840"/>
    </source>
</evidence>
<dbReference type="Proteomes" id="UP000235616">
    <property type="component" value="Unassembled WGS sequence"/>
</dbReference>
<dbReference type="EMBL" id="PNYA01000025">
    <property type="protein sequence ID" value="PMS16379.1"/>
    <property type="molecule type" value="Genomic_DNA"/>
</dbReference>
<dbReference type="AlphaFoldDB" id="A0A2N7VGW2"/>
<dbReference type="InterPro" id="IPR003593">
    <property type="entry name" value="AAA+_ATPase"/>
</dbReference>
<keyword evidence="2" id="KW-0997">Cell inner membrane</keyword>
<evidence type="ECO:0000256" key="1">
    <source>
        <dbReference type="ARBA" id="ARBA00022475"/>
    </source>
</evidence>
<keyword evidence="1" id="KW-1003">Cell membrane</keyword>
<dbReference type="SMART" id="SM00382">
    <property type="entry name" value="AAA"/>
    <property type="match status" value="1"/>
</dbReference>
<dbReference type="GO" id="GO:0005524">
    <property type="term" value="F:ATP binding"/>
    <property type="evidence" value="ECO:0007669"/>
    <property type="project" value="UniProtKB-KW"/>
</dbReference>
<organism evidence="6 7">
    <name type="scientific">Trinickia dabaoshanensis</name>
    <dbReference type="NCBI Taxonomy" id="564714"/>
    <lineage>
        <taxon>Bacteria</taxon>
        <taxon>Pseudomonadati</taxon>
        <taxon>Pseudomonadota</taxon>
        <taxon>Betaproteobacteria</taxon>
        <taxon>Burkholderiales</taxon>
        <taxon>Burkholderiaceae</taxon>
        <taxon>Trinickia</taxon>
    </lineage>
</organism>
<accession>A0A2N7VGW2</accession>
<dbReference type="OrthoDB" id="4408248at2"/>
<keyword evidence="4 6" id="KW-0067">ATP-binding</keyword>
<protein>
    <submittedName>
        <fullName evidence="6">ABC transporter ATP-binding protein</fullName>
    </submittedName>
</protein>
<dbReference type="Gene3D" id="3.40.50.300">
    <property type="entry name" value="P-loop containing nucleotide triphosphate hydrolases"/>
    <property type="match status" value="1"/>
</dbReference>
<evidence type="ECO:0000256" key="2">
    <source>
        <dbReference type="ARBA" id="ARBA00022519"/>
    </source>
</evidence>
<dbReference type="SUPFAM" id="SSF52540">
    <property type="entry name" value="P-loop containing nucleoside triphosphate hydrolases"/>
    <property type="match status" value="1"/>
</dbReference>
<sequence>MTVSPLIEARAVLRRAARTAATLLGPLDFSLGAGERVAVIGRSGSGKSVFMRVLAMLDPSDGGELLWHGRRVERHAITRYRRSVAYVQQRPALIDGTVEDNLRYPYSLRAYRDARFDREHAARLVAAAGKDADFLSKRASDLSGGEGQVAALIRVLQLAPEVLLLDEPTASLDPQSARAIESLVQAWFDADRAARASIWVSHDPAQAERVGERRLTMHAGTLTDHRETRT</sequence>
<reference evidence="6 7" key="1">
    <citation type="submission" date="2018-01" db="EMBL/GenBank/DDBJ databases">
        <title>Whole genome analyses suggest that Burkholderia sensu lato contains two further novel genera in the rhizoxinica-symbiotica group Mycetohabitans gen. nov., and Trinickia gen. nov.: implications for the evolution of diazotrophy and nodulation in the Burkholderiaceae.</title>
        <authorList>
            <person name="Estrada-de los Santos P."/>
            <person name="Palmer M."/>
            <person name="Chavez-Ramirez B."/>
            <person name="Beukes C."/>
            <person name="Steenkamp E.T."/>
            <person name="Hirsch A.M."/>
            <person name="Manyaka P."/>
            <person name="Maluk M."/>
            <person name="Lafos M."/>
            <person name="Crook M."/>
            <person name="Gross E."/>
            <person name="Simon M.F."/>
            <person name="Bueno dos Reis Junior F."/>
            <person name="Poole P.S."/>
            <person name="Venter S.N."/>
            <person name="James E.K."/>
        </authorList>
    </citation>
    <scope>NUCLEOTIDE SEQUENCE [LARGE SCALE GENOMIC DNA]</scope>
    <source>
        <strain evidence="6 7">GIMN1.004</strain>
    </source>
</reference>
<name>A0A2N7VGW2_9BURK</name>
<dbReference type="Pfam" id="PF00005">
    <property type="entry name" value="ABC_tran"/>
    <property type="match status" value="1"/>
</dbReference>
<dbReference type="PANTHER" id="PTHR43119:SF1">
    <property type="entry name" value="ABC TRANSPORTER DOMAIN-CONTAINING PROTEIN"/>
    <property type="match status" value="1"/>
</dbReference>